<protein>
    <submittedName>
        <fullName evidence="2">Uncharacterized protein</fullName>
    </submittedName>
</protein>
<proteinExistence type="predicted"/>
<name>A0A1Y1W1U6_9FUNG</name>
<dbReference type="EMBL" id="MCFD01000012">
    <property type="protein sequence ID" value="ORX67500.1"/>
    <property type="molecule type" value="Genomic_DNA"/>
</dbReference>
<evidence type="ECO:0000313" key="2">
    <source>
        <dbReference type="EMBL" id="ORX67500.1"/>
    </source>
</evidence>
<accession>A0A1Y1W1U6</accession>
<dbReference type="OrthoDB" id="20035at2759"/>
<dbReference type="RefSeq" id="XP_040741387.1">
    <property type="nucleotide sequence ID" value="XM_040891689.1"/>
</dbReference>
<sequence>MASVSASSSTIMGAPTMIRCRQWLTAGRGQLPEESGSEPEVVQSPVALADLDAPALPISPVSMPESIETISGDVQEDASYYQEWPQEEGLERSDDTPYYQEEYVDQTTPMPVVPSAAAIARIFSIGQVQAGGQVLQRAWRMVRTIPRALFTQGVDRICQTALRETLAAESSLDSAIRQLEKTKSTRSSSFRARADRVHMWQGKLLCSIHILFTQVAGQGRSRHYRYYLPEDDQIELDRGFSESVLFAAQALARGFQIRGTEPYTVQLREPAWLLCSAWAALRFVLYARSSALMRTWRGESVEALRTVLVDFDEAWVRFERDLCFAYFGLDDGQAAAQEEEFALLVVLLSETMQGSVRLGLFSEDDVESMDPQLILALPRLAILHAIVKGADGLQFTEEPAFWWFREFVAVSRRIASMASGWSDEQYRVLQSMLAADEADEAWDKFAAAEELAMSRELDSVSLVCEQPPASCSSNMPRRSRSLSTYAQ</sequence>
<evidence type="ECO:0000313" key="3">
    <source>
        <dbReference type="Proteomes" id="UP000193922"/>
    </source>
</evidence>
<keyword evidence="3" id="KW-1185">Reference proteome</keyword>
<reference evidence="2 3" key="1">
    <citation type="submission" date="2016-07" db="EMBL/GenBank/DDBJ databases">
        <title>Pervasive Adenine N6-methylation of Active Genes in Fungi.</title>
        <authorList>
            <consortium name="DOE Joint Genome Institute"/>
            <person name="Mondo S.J."/>
            <person name="Dannebaum R.O."/>
            <person name="Kuo R.C."/>
            <person name="Labutti K."/>
            <person name="Haridas S."/>
            <person name="Kuo A."/>
            <person name="Salamov A."/>
            <person name="Ahrendt S.R."/>
            <person name="Lipzen A."/>
            <person name="Sullivan W."/>
            <person name="Andreopoulos W.B."/>
            <person name="Clum A."/>
            <person name="Lindquist E."/>
            <person name="Daum C."/>
            <person name="Ramamoorthy G.K."/>
            <person name="Gryganskyi A."/>
            <person name="Culley D."/>
            <person name="Magnuson J.K."/>
            <person name="James T.Y."/>
            <person name="O'Malley M.A."/>
            <person name="Stajich J.E."/>
            <person name="Spatafora J.W."/>
            <person name="Visel A."/>
            <person name="Grigoriev I.V."/>
        </authorList>
    </citation>
    <scope>NUCLEOTIDE SEQUENCE [LARGE SCALE GENOMIC DNA]</scope>
    <source>
        <strain evidence="2 3">ATCC 12442</strain>
    </source>
</reference>
<feature type="compositionally biased region" description="Polar residues" evidence="1">
    <location>
        <begin position="469"/>
        <end position="487"/>
    </location>
</feature>
<feature type="region of interest" description="Disordered" evidence="1">
    <location>
        <begin position="467"/>
        <end position="487"/>
    </location>
</feature>
<gene>
    <name evidence="2" type="ORF">DL89DRAFT_45611</name>
</gene>
<dbReference type="GeneID" id="63808337"/>
<comment type="caution">
    <text evidence="2">The sequence shown here is derived from an EMBL/GenBank/DDBJ whole genome shotgun (WGS) entry which is preliminary data.</text>
</comment>
<organism evidence="2 3">
    <name type="scientific">Linderina pennispora</name>
    <dbReference type="NCBI Taxonomy" id="61395"/>
    <lineage>
        <taxon>Eukaryota</taxon>
        <taxon>Fungi</taxon>
        <taxon>Fungi incertae sedis</taxon>
        <taxon>Zoopagomycota</taxon>
        <taxon>Kickxellomycotina</taxon>
        <taxon>Kickxellomycetes</taxon>
        <taxon>Kickxellales</taxon>
        <taxon>Kickxellaceae</taxon>
        <taxon>Linderina</taxon>
    </lineage>
</organism>
<dbReference type="Proteomes" id="UP000193922">
    <property type="component" value="Unassembled WGS sequence"/>
</dbReference>
<evidence type="ECO:0000256" key="1">
    <source>
        <dbReference type="SAM" id="MobiDB-lite"/>
    </source>
</evidence>
<dbReference type="AlphaFoldDB" id="A0A1Y1W1U6"/>